<comment type="caution">
    <text evidence="1">The sequence shown here is derived from an EMBL/GenBank/DDBJ whole genome shotgun (WGS) entry which is preliminary data.</text>
</comment>
<dbReference type="EMBL" id="JBCLTR010000001">
    <property type="protein sequence ID" value="MEY8632199.1"/>
    <property type="molecule type" value="Genomic_DNA"/>
</dbReference>
<keyword evidence="2" id="KW-1185">Reference proteome</keyword>
<sequence length="50" mass="5780">MKLKIEKAPFGAATPKEAEQINEINFYSAIVAQTEVFENGILRKRREKDR</sequence>
<evidence type="ECO:0000313" key="2">
    <source>
        <dbReference type="Proteomes" id="UP001565219"/>
    </source>
</evidence>
<organism evidence="1 2">
    <name type="scientific">Anaerostipes hominis</name>
    <name type="common">ex Lee et al. 2021</name>
    <dbReference type="NCBI Taxonomy" id="2025494"/>
    <lineage>
        <taxon>Bacteria</taxon>
        <taxon>Bacillati</taxon>
        <taxon>Bacillota</taxon>
        <taxon>Clostridia</taxon>
        <taxon>Lachnospirales</taxon>
        <taxon>Lachnospiraceae</taxon>
        <taxon>Anaerostipes</taxon>
    </lineage>
</organism>
<protein>
    <submittedName>
        <fullName evidence="1">Uncharacterized protein</fullName>
    </submittedName>
</protein>
<evidence type="ECO:0000313" key="1">
    <source>
        <dbReference type="EMBL" id="MEY8632199.1"/>
    </source>
</evidence>
<dbReference type="Proteomes" id="UP001565219">
    <property type="component" value="Unassembled WGS sequence"/>
</dbReference>
<proteinExistence type="predicted"/>
<dbReference type="RefSeq" id="WP_369882296.1">
    <property type="nucleotide sequence ID" value="NZ_JBCLTR010000001.1"/>
</dbReference>
<gene>
    <name evidence="1" type="ORF">AALG99_01450</name>
</gene>
<name>A0ABV4DCD2_9FIRM</name>
<reference evidence="1 2" key="1">
    <citation type="submission" date="2024-03" db="EMBL/GenBank/DDBJ databases">
        <title>Mouse gut bacterial collection (mGBC) of GemPharmatech.</title>
        <authorList>
            <person name="He Y."/>
            <person name="Dong L."/>
            <person name="Wu D."/>
            <person name="Gao X."/>
            <person name="Lin Z."/>
        </authorList>
    </citation>
    <scope>NUCLEOTIDE SEQUENCE [LARGE SCALE GENOMIC DNA]</scope>
    <source>
        <strain evidence="1 2">32-10</strain>
    </source>
</reference>
<accession>A0ABV4DCD2</accession>